<sequence>MIKFTVSRDNRVLVDGEVVGHVYGEPRRWAYYALYPTTSKQDFLNGWLHAKRDAAKECVIAFERWRATQSTEPEL</sequence>
<reference evidence="1 2" key="1">
    <citation type="submission" date="2023-07" db="EMBL/GenBank/DDBJ databases">
        <title>Sequencing the genomes of 1000 actinobacteria strains.</title>
        <authorList>
            <person name="Klenk H.-P."/>
        </authorList>
    </citation>
    <scope>NUCLEOTIDE SEQUENCE [LARGE SCALE GENOMIC DNA]</scope>
    <source>
        <strain evidence="1 2">DSM 14555</strain>
    </source>
</reference>
<proteinExistence type="predicted"/>
<comment type="caution">
    <text evidence="1">The sequence shown here is derived from an EMBL/GenBank/DDBJ whole genome shotgun (WGS) entry which is preliminary data.</text>
</comment>
<accession>A0ABU1JDV0</accession>
<gene>
    <name evidence="1" type="ORF">JOE69_002861</name>
</gene>
<dbReference type="EMBL" id="JAVDQF010000001">
    <property type="protein sequence ID" value="MDR6270623.1"/>
    <property type="molecule type" value="Genomic_DNA"/>
</dbReference>
<dbReference type="Proteomes" id="UP001185069">
    <property type="component" value="Unassembled WGS sequence"/>
</dbReference>
<organism evidence="1 2">
    <name type="scientific">Arthrobacter russicus</name>
    <dbReference type="NCBI Taxonomy" id="172040"/>
    <lineage>
        <taxon>Bacteria</taxon>
        <taxon>Bacillati</taxon>
        <taxon>Actinomycetota</taxon>
        <taxon>Actinomycetes</taxon>
        <taxon>Micrococcales</taxon>
        <taxon>Micrococcaceae</taxon>
        <taxon>Arthrobacter</taxon>
    </lineage>
</organism>
<name>A0ABU1JDV0_9MICC</name>
<evidence type="ECO:0000313" key="2">
    <source>
        <dbReference type="Proteomes" id="UP001185069"/>
    </source>
</evidence>
<protein>
    <submittedName>
        <fullName evidence="1">Uncharacterized protein</fullName>
    </submittedName>
</protein>
<keyword evidence="2" id="KW-1185">Reference proteome</keyword>
<evidence type="ECO:0000313" key="1">
    <source>
        <dbReference type="EMBL" id="MDR6270623.1"/>
    </source>
</evidence>